<comment type="caution">
    <text evidence="6">The sequence shown here is derived from an EMBL/GenBank/DDBJ whole genome shotgun (WGS) entry which is preliminary data.</text>
</comment>
<dbReference type="InterPro" id="IPR036390">
    <property type="entry name" value="WH_DNA-bd_sf"/>
</dbReference>
<evidence type="ECO:0000313" key="6">
    <source>
        <dbReference type="EMBL" id="MBB5430091.1"/>
    </source>
</evidence>
<dbReference type="InterPro" id="IPR002577">
    <property type="entry name" value="HTH_HxlR"/>
</dbReference>
<evidence type="ECO:0000256" key="3">
    <source>
        <dbReference type="ARBA" id="ARBA00023163"/>
    </source>
</evidence>
<dbReference type="Pfam" id="PF01638">
    <property type="entry name" value="HxlR"/>
    <property type="match status" value="1"/>
</dbReference>
<feature type="region of interest" description="Disordered" evidence="4">
    <location>
        <begin position="1"/>
        <end position="21"/>
    </location>
</feature>
<keyword evidence="2 6" id="KW-0238">DNA-binding</keyword>
<keyword evidence="3" id="KW-0804">Transcription</keyword>
<evidence type="ECO:0000313" key="7">
    <source>
        <dbReference type="Proteomes" id="UP000572635"/>
    </source>
</evidence>
<dbReference type="PANTHER" id="PTHR33204:SF18">
    <property type="entry name" value="TRANSCRIPTIONAL REGULATORY PROTEIN"/>
    <property type="match status" value="1"/>
</dbReference>
<dbReference type="PANTHER" id="PTHR33204">
    <property type="entry name" value="TRANSCRIPTIONAL REGULATOR, MARR FAMILY"/>
    <property type="match status" value="1"/>
</dbReference>
<dbReference type="Gene3D" id="1.10.10.10">
    <property type="entry name" value="Winged helix-like DNA-binding domain superfamily/Winged helix DNA-binding domain"/>
    <property type="match status" value="1"/>
</dbReference>
<feature type="region of interest" description="Disordered" evidence="4">
    <location>
        <begin position="157"/>
        <end position="183"/>
    </location>
</feature>
<dbReference type="AlphaFoldDB" id="A0A7W8VB94"/>
<organism evidence="6 7">
    <name type="scientific">Nocardiopsis composta</name>
    <dbReference type="NCBI Taxonomy" id="157465"/>
    <lineage>
        <taxon>Bacteria</taxon>
        <taxon>Bacillati</taxon>
        <taxon>Actinomycetota</taxon>
        <taxon>Actinomycetes</taxon>
        <taxon>Streptosporangiales</taxon>
        <taxon>Nocardiopsidaceae</taxon>
        <taxon>Nocardiopsis</taxon>
    </lineage>
</organism>
<dbReference type="EMBL" id="JACHDB010000001">
    <property type="protein sequence ID" value="MBB5430091.1"/>
    <property type="molecule type" value="Genomic_DNA"/>
</dbReference>
<dbReference type="SUPFAM" id="SSF46785">
    <property type="entry name" value="Winged helix' DNA-binding domain"/>
    <property type="match status" value="1"/>
</dbReference>
<sequence length="183" mass="19540">MAGQRVLVHPPPGDAPAGGDELGGDALADLRTWRPRDCSIAKALAAVGPHSSFLILREALYGVRRFEMFVRRVGVTEAVMAARLKQLTEAGLLRREPYREPGSRTRYEYVLTEAGRDLIPPLLALMAWGDAHLQPDGGPLDLVDDATGEPVRIACVGPDGRERPPNGCASSLASGTAGGPRPR</sequence>
<dbReference type="InterPro" id="IPR036388">
    <property type="entry name" value="WH-like_DNA-bd_sf"/>
</dbReference>
<gene>
    <name evidence="6" type="ORF">HDA36_000175</name>
</gene>
<evidence type="ECO:0000256" key="2">
    <source>
        <dbReference type="ARBA" id="ARBA00023125"/>
    </source>
</evidence>
<name>A0A7W8VB94_9ACTN</name>
<keyword evidence="7" id="KW-1185">Reference proteome</keyword>
<proteinExistence type="predicted"/>
<feature type="domain" description="HTH hxlR-type" evidence="5">
    <location>
        <begin position="38"/>
        <end position="137"/>
    </location>
</feature>
<reference evidence="6 7" key="1">
    <citation type="submission" date="2020-08" db="EMBL/GenBank/DDBJ databases">
        <title>Sequencing the genomes of 1000 actinobacteria strains.</title>
        <authorList>
            <person name="Klenk H.-P."/>
        </authorList>
    </citation>
    <scope>NUCLEOTIDE SEQUENCE [LARGE SCALE GENOMIC DNA]</scope>
    <source>
        <strain evidence="6 7">DSM 44551</strain>
    </source>
</reference>
<dbReference type="Proteomes" id="UP000572635">
    <property type="component" value="Unassembled WGS sequence"/>
</dbReference>
<keyword evidence="1" id="KW-0805">Transcription regulation</keyword>
<evidence type="ECO:0000259" key="5">
    <source>
        <dbReference type="PROSITE" id="PS51118"/>
    </source>
</evidence>
<accession>A0A7W8VB94</accession>
<evidence type="ECO:0000256" key="1">
    <source>
        <dbReference type="ARBA" id="ARBA00023015"/>
    </source>
</evidence>
<dbReference type="PROSITE" id="PS51118">
    <property type="entry name" value="HTH_HXLR"/>
    <property type="match status" value="1"/>
</dbReference>
<dbReference type="GO" id="GO:0003677">
    <property type="term" value="F:DNA binding"/>
    <property type="evidence" value="ECO:0007669"/>
    <property type="project" value="UniProtKB-KW"/>
</dbReference>
<evidence type="ECO:0000256" key="4">
    <source>
        <dbReference type="SAM" id="MobiDB-lite"/>
    </source>
</evidence>
<protein>
    <submittedName>
        <fullName evidence="6">DNA-binding HxlR family transcriptional regulator</fullName>
    </submittedName>
</protein>